<dbReference type="GO" id="GO:0005634">
    <property type="term" value="C:nucleus"/>
    <property type="evidence" value="ECO:0007669"/>
    <property type="project" value="TreeGrafter"/>
</dbReference>
<dbReference type="PANTHER" id="PTHR45916:SF1">
    <property type="entry name" value="STRUCTURAL MAINTENANCE OF CHROMOSOMES PROTEIN 5"/>
    <property type="match status" value="1"/>
</dbReference>
<organism evidence="5 6">
    <name type="scientific">Prototheca wickerhamii</name>
    <dbReference type="NCBI Taxonomy" id="3111"/>
    <lineage>
        <taxon>Eukaryota</taxon>
        <taxon>Viridiplantae</taxon>
        <taxon>Chlorophyta</taxon>
        <taxon>core chlorophytes</taxon>
        <taxon>Trebouxiophyceae</taxon>
        <taxon>Chlorellales</taxon>
        <taxon>Chlorellaceae</taxon>
        <taxon>Prototheca</taxon>
    </lineage>
</organism>
<proteinExistence type="inferred from homology"/>
<comment type="caution">
    <text evidence="5">The sequence shown here is derived from an EMBL/GenBank/DDBJ whole genome shotgun (WGS) entry which is preliminary data.</text>
</comment>
<evidence type="ECO:0000256" key="4">
    <source>
        <dbReference type="SAM" id="Coils"/>
    </source>
</evidence>
<dbReference type="GO" id="GO:0030915">
    <property type="term" value="C:Smc5-Smc6 complex"/>
    <property type="evidence" value="ECO:0007669"/>
    <property type="project" value="TreeGrafter"/>
</dbReference>
<feature type="coiled-coil region" evidence="4">
    <location>
        <begin position="175"/>
        <end position="226"/>
    </location>
</feature>
<evidence type="ECO:0000256" key="1">
    <source>
        <dbReference type="ARBA" id="ARBA00010171"/>
    </source>
</evidence>
<feature type="coiled-coil region" evidence="4">
    <location>
        <begin position="768"/>
        <end position="795"/>
    </location>
</feature>
<dbReference type="SUPFAM" id="SSF52540">
    <property type="entry name" value="P-loop containing nucleoside triphosphate hydrolases"/>
    <property type="match status" value="1"/>
</dbReference>
<dbReference type="EMBL" id="JASFZW010000006">
    <property type="protein sequence ID" value="KAK2077523.1"/>
    <property type="molecule type" value="Genomic_DNA"/>
</dbReference>
<evidence type="ECO:0000313" key="6">
    <source>
        <dbReference type="Proteomes" id="UP001255856"/>
    </source>
</evidence>
<sequence>MLLGRAEDVSSFVRQGASSGWVAVTLHGRNGRDVTIKRVMRATANSSDWFINGRDARQREVLEAVEGLNIRLDNLCQFLPQDKVVEFARLDPPALLRATQASIGSGELARDHGLLIDGRKDRERLEKSMSALQERMETLRQQNARIEPAVRVMRRRQVVQEEVRLAGSKAAWLERRAAESRRRAAESRHAELERAVAELRQKALQHDSAAKRLKTARQNAEAARGRASGKVSEQARRLQSAGWVQGRAPALDELLADAHGLERGLAGLAAEEEARQRSIAELASKVASLQQARGQEGHEAEVRRLKLESQQAQSRVRALQATSRGLTGQLSERERQVQLVQRATADARARASALAMESTFERQLSALESTTPGITRVTRWLADNPGLFRAPVHGPVGALIEVADRDRAAALEKHLPRRLQNVFVVSTREDQDLLQQELQRRFGYGIIETLDQSFSAPQIVKQYLDDETHITKSLFGALEAQENVDAILNSGVDVSTIYLPGMSYRLYKSIYNSRAKSCSIQQVAAPALLHPKPAHLEAQRVQLEKELARLADQESDLHQACNALTSQLQLAVADTQAAEQDAQAAKQRLQAQLAMSSLATYELSKKQGELEALRQAPSLEARQRGLQSQIGVKLRLAQEQAAMLANAQTALGSARRELALAELECRVIDQCIRGLSTSNTRSNTQLEQARTDLAGAQMVVNQRQSELNAREAALRELAQDGDEAEYERFPEGLVELEDFISAKEIELEGLAITVPGAVEQYEARLAAIEGQEAERAELGAELERLNGAIATARERWLPQLQRIVQRVNASFQRNFVQVGCAGEVVLHEAENEDFERYAIEIRVKFRESQELQTLDAHRQSGGERSVATILYLIALQGVTVAPFRVVDEINQGMDPFNERKVYSLLVDAASRPGTPQCFLLTPKLLPNLPFNESVTILQIMNGAHISTVAGCFSTATLLGSQRLSALVGPGAAA</sequence>
<dbReference type="GO" id="GO:0000724">
    <property type="term" value="P:double-strand break repair via homologous recombination"/>
    <property type="evidence" value="ECO:0007669"/>
    <property type="project" value="TreeGrafter"/>
</dbReference>
<feature type="coiled-coil region" evidence="4">
    <location>
        <begin position="115"/>
        <end position="142"/>
    </location>
</feature>
<keyword evidence="6" id="KW-1185">Reference proteome</keyword>
<feature type="coiled-coil region" evidence="4">
    <location>
        <begin position="295"/>
        <end position="322"/>
    </location>
</feature>
<reference evidence="5" key="1">
    <citation type="submission" date="2021-01" db="EMBL/GenBank/DDBJ databases">
        <authorList>
            <person name="Eckstrom K.M.E."/>
        </authorList>
    </citation>
    <scope>NUCLEOTIDE SEQUENCE</scope>
    <source>
        <strain evidence="5">UVCC 0001</strain>
    </source>
</reference>
<accession>A0AAD9ML50</accession>
<name>A0AAD9ML50_PROWI</name>
<dbReference type="InterPro" id="IPR027417">
    <property type="entry name" value="P-loop_NTPase"/>
</dbReference>
<dbReference type="Proteomes" id="UP001255856">
    <property type="component" value="Unassembled WGS sequence"/>
</dbReference>
<dbReference type="Gene3D" id="3.40.50.300">
    <property type="entry name" value="P-loop containing nucleotide triphosphate hydrolases"/>
    <property type="match status" value="2"/>
</dbReference>
<dbReference type="SUPFAM" id="SSF57997">
    <property type="entry name" value="Tropomyosin"/>
    <property type="match status" value="1"/>
</dbReference>
<protein>
    <recommendedName>
        <fullName evidence="2">Structural maintenance of chromosomes protein 5</fullName>
    </recommendedName>
</protein>
<evidence type="ECO:0000256" key="3">
    <source>
        <dbReference type="ARBA" id="ARBA00023054"/>
    </source>
</evidence>
<evidence type="ECO:0000256" key="2">
    <source>
        <dbReference type="ARBA" id="ARBA00018687"/>
    </source>
</evidence>
<comment type="similarity">
    <text evidence="1">Belongs to the SMC family. SMC5 subfamily.</text>
</comment>
<dbReference type="PANTHER" id="PTHR45916">
    <property type="entry name" value="STRUCTURAL MAINTENANCE OF CHROMOSOMES PROTEIN 5"/>
    <property type="match status" value="1"/>
</dbReference>
<dbReference type="AlphaFoldDB" id="A0AAD9ML50"/>
<keyword evidence="3 4" id="KW-0175">Coiled coil</keyword>
<evidence type="ECO:0000313" key="5">
    <source>
        <dbReference type="EMBL" id="KAK2077523.1"/>
    </source>
</evidence>
<gene>
    <name evidence="5" type="ORF">QBZ16_004368</name>
</gene>
<dbReference type="GO" id="GO:0003697">
    <property type="term" value="F:single-stranded DNA binding"/>
    <property type="evidence" value="ECO:0007669"/>
    <property type="project" value="TreeGrafter"/>
</dbReference>
<feature type="coiled-coil region" evidence="4">
    <location>
        <begin position="536"/>
        <end position="592"/>
    </location>
</feature>